<dbReference type="GO" id="GO:0004867">
    <property type="term" value="F:serine-type endopeptidase inhibitor activity"/>
    <property type="evidence" value="ECO:0007669"/>
    <property type="project" value="InterPro"/>
</dbReference>
<proteinExistence type="predicted"/>
<dbReference type="InterPro" id="IPR036880">
    <property type="entry name" value="Kunitz_BPTI_sf"/>
</dbReference>
<dbReference type="PANTHER" id="PTHR46339">
    <property type="entry name" value="PROTEIN CBG15282-RELATED"/>
    <property type="match status" value="1"/>
</dbReference>
<organism evidence="3 4">
    <name type="scientific">Caenorhabditis tropicalis</name>
    <dbReference type="NCBI Taxonomy" id="1561998"/>
    <lineage>
        <taxon>Eukaryota</taxon>
        <taxon>Metazoa</taxon>
        <taxon>Ecdysozoa</taxon>
        <taxon>Nematoda</taxon>
        <taxon>Chromadorea</taxon>
        <taxon>Rhabditida</taxon>
        <taxon>Rhabditina</taxon>
        <taxon>Rhabditomorpha</taxon>
        <taxon>Rhabditoidea</taxon>
        <taxon>Rhabditidae</taxon>
        <taxon>Peloderinae</taxon>
        <taxon>Caenorhabditis</taxon>
    </lineage>
</organism>
<dbReference type="PROSITE" id="PS00280">
    <property type="entry name" value="BPTI_KUNITZ_1"/>
    <property type="match status" value="1"/>
</dbReference>
<reference evidence="4" key="1">
    <citation type="submission" date="2016-11" db="UniProtKB">
        <authorList>
            <consortium name="WormBaseParasite"/>
        </authorList>
    </citation>
    <scope>IDENTIFICATION</scope>
</reference>
<dbReference type="WBParaSite" id="Csp11.Scaffold629.g16605.t1">
    <property type="protein sequence ID" value="Csp11.Scaffold629.g16605.t1"/>
    <property type="gene ID" value="Csp11.Scaffold629.g16605"/>
</dbReference>
<dbReference type="AlphaFoldDB" id="A0A1I7UAS9"/>
<keyword evidence="1" id="KW-0732">Signal</keyword>
<dbReference type="SUPFAM" id="SSF57362">
    <property type="entry name" value="BPTI-like"/>
    <property type="match status" value="2"/>
</dbReference>
<evidence type="ECO:0000256" key="1">
    <source>
        <dbReference type="SAM" id="SignalP"/>
    </source>
</evidence>
<protein>
    <submittedName>
        <fullName evidence="4">Kunitz/Bovine pancreatic trypsin inhibitor domain protein</fullName>
    </submittedName>
</protein>
<evidence type="ECO:0000313" key="3">
    <source>
        <dbReference type="Proteomes" id="UP000095282"/>
    </source>
</evidence>
<feature type="chain" id="PRO_5009308736" evidence="1">
    <location>
        <begin position="19"/>
        <end position="199"/>
    </location>
</feature>
<dbReference type="PRINTS" id="PR00759">
    <property type="entry name" value="BASICPTASE"/>
</dbReference>
<dbReference type="eggNOG" id="KOG4295">
    <property type="taxonomic scope" value="Eukaryota"/>
</dbReference>
<dbReference type="PROSITE" id="PS50279">
    <property type="entry name" value="BPTI_KUNITZ_2"/>
    <property type="match status" value="2"/>
</dbReference>
<dbReference type="STRING" id="1561998.A0A1I7UAS9"/>
<evidence type="ECO:0000259" key="2">
    <source>
        <dbReference type="PROSITE" id="PS50279"/>
    </source>
</evidence>
<dbReference type="InterPro" id="IPR020901">
    <property type="entry name" value="Prtase_inh_Kunz-CS"/>
</dbReference>
<name>A0A1I7UAS9_9PELO</name>
<accession>A0A1I7UAS9</accession>
<dbReference type="Gene3D" id="4.10.410.10">
    <property type="entry name" value="Pancreatic trypsin inhibitor Kunitz domain"/>
    <property type="match status" value="2"/>
</dbReference>
<dbReference type="InterPro" id="IPR002223">
    <property type="entry name" value="Kunitz_BPTI"/>
</dbReference>
<feature type="domain" description="BPTI/Kunitz inhibitor" evidence="2">
    <location>
        <begin position="23"/>
        <end position="76"/>
    </location>
</feature>
<sequence length="199" mass="21892">MTIRFVVLVFFFVHSALSADVDCFAARDSGNTCSENSSSRMFYYLPRLGTCQPFVYQGCGGNSNRFASAQECRTACANAQSQRDSESNDETVQMKTACSATYDTDHLTPVRCSSAANTCPQGHNCIQSFCCPTANYLCNLTYDSGKFAVGGEKSDKYFWVPKYTTCMRFSYYGTLGNANNFPNYNACMATCGNQTRTSA</sequence>
<feature type="domain" description="BPTI/Kunitz inhibitor" evidence="2">
    <location>
        <begin position="138"/>
        <end position="191"/>
    </location>
</feature>
<evidence type="ECO:0000313" key="4">
    <source>
        <dbReference type="WBParaSite" id="Csp11.Scaffold629.g16605.t1"/>
    </source>
</evidence>
<feature type="signal peptide" evidence="1">
    <location>
        <begin position="1"/>
        <end position="18"/>
    </location>
</feature>
<dbReference type="InterPro" id="IPR053014">
    <property type="entry name" value="Cuticle_assoc_divergent"/>
</dbReference>
<dbReference type="SMART" id="SM00131">
    <property type="entry name" value="KU"/>
    <property type="match status" value="2"/>
</dbReference>
<dbReference type="Proteomes" id="UP000095282">
    <property type="component" value="Unplaced"/>
</dbReference>
<keyword evidence="3" id="KW-1185">Reference proteome</keyword>
<dbReference type="Pfam" id="PF00014">
    <property type="entry name" value="Kunitz_BPTI"/>
    <property type="match status" value="2"/>
</dbReference>